<dbReference type="InParanoid" id="D8TLQ8"/>
<dbReference type="STRING" id="3068.D8TLQ8"/>
<evidence type="ECO:0000313" key="3">
    <source>
        <dbReference type="Proteomes" id="UP000001058"/>
    </source>
</evidence>
<evidence type="ECO:0000313" key="2">
    <source>
        <dbReference type="EMBL" id="EFJ51371.1"/>
    </source>
</evidence>
<feature type="region of interest" description="Disordered" evidence="1">
    <location>
        <begin position="203"/>
        <end position="301"/>
    </location>
</feature>
<feature type="compositionally biased region" description="Polar residues" evidence="1">
    <location>
        <begin position="277"/>
        <end position="295"/>
    </location>
</feature>
<feature type="compositionally biased region" description="Low complexity" evidence="1">
    <location>
        <begin position="1193"/>
        <end position="1204"/>
    </location>
</feature>
<protein>
    <submittedName>
        <fullName evidence="2">Uncharacterized protein</fullName>
    </submittedName>
</protein>
<feature type="region of interest" description="Disordered" evidence="1">
    <location>
        <begin position="57"/>
        <end position="83"/>
    </location>
</feature>
<feature type="region of interest" description="Disordered" evidence="1">
    <location>
        <begin position="701"/>
        <end position="730"/>
    </location>
</feature>
<gene>
    <name evidence="2" type="ORF">VOLCADRAFT_87595</name>
</gene>
<dbReference type="GeneID" id="9620425"/>
<feature type="compositionally biased region" description="Pro residues" evidence="1">
    <location>
        <begin position="432"/>
        <end position="443"/>
    </location>
</feature>
<feature type="compositionally biased region" description="Low complexity" evidence="1">
    <location>
        <begin position="930"/>
        <end position="946"/>
    </location>
</feature>
<feature type="compositionally biased region" description="Low complexity" evidence="1">
    <location>
        <begin position="612"/>
        <end position="632"/>
    </location>
</feature>
<feature type="compositionally biased region" description="Gly residues" evidence="1">
    <location>
        <begin position="706"/>
        <end position="721"/>
    </location>
</feature>
<feature type="region of interest" description="Disordered" evidence="1">
    <location>
        <begin position="600"/>
        <end position="650"/>
    </location>
</feature>
<feature type="region of interest" description="Disordered" evidence="1">
    <location>
        <begin position="851"/>
        <end position="898"/>
    </location>
</feature>
<feature type="region of interest" description="Disordered" evidence="1">
    <location>
        <begin position="1191"/>
        <end position="1240"/>
    </location>
</feature>
<proteinExistence type="predicted"/>
<feature type="region of interest" description="Disordered" evidence="1">
    <location>
        <begin position="913"/>
        <end position="969"/>
    </location>
</feature>
<sequence length="1326" mass="134727">MPCCCNGSIECHVENNLSNKSETADVKGCDEQPTCTSIVWADGRGRPTVQLSLKCATRRDWAQQQQQPQATRPTRSPPQPLPYSVPTLAIGDVFLSCNTVAGLEHAADWDLAKAPLEPQAQAQASTQAKLPQAPHQPHSAFPDGPRGAAAPLDLGSELLLRMSPPVGGQRLMFVSKEGAELVRRALLLSRYDEIMAERKAAAQEATEDEGIENPQNAAATSRAAAAATTFAKGSSEARDPRVSGFDGLRAAGGARGGSEGRGDEEVGSAPPPAQWFRRSNTNTADRAPTRTSPSSAPAAKSLENLNSNSSLKSNAPDAPASEALLSGNSAETSTAAAAAAASTYDTLQLDLPSWLPQPIREAATAAARGVGNWMTHGIGGGGGGNAAAASGGAVGSLTALLARGAASDALDVSSGPRPRLPAPPLTRAMQLPPLPPPPPTPPTEDPDKAHLDNEEILRELKQLEAAKVIADAEALLKSLKRGAWGSGGDTDSSDGTAGGFLPPFSFSSYVARLPLAAALKALLSKPANAPTTTTTTTTTQAAAAEHAAAGSVPVRRRFLLVPDSADEQAVMGSREIERLVADVDASASAAAAAAVAAREDEDGPSVVGLDDGASVAEGGTAGAAGSTRSSSRGSGGSVPGRRKTPRPRQLASALALVRDAGVAAWRWQRSAARWRVVSALDVLTVHSAGFPIMRFPPVSSSSSAGAAGGGGGGGAGSNGGNGDEDSDDGLPEAKELLREMGAGNRRSSSADALAAAAAAAAAAAPAPSGPLGVLSTLAVGVVSFSAWCVASAVDVWDDIYSRTPWGLEAIGVPQHVNVRPTYLEEHVQRLAEANAPAVAAAAAAVRSRAVQRALDKRARRRQQAQQAQQQEQPQPQQVPADTSKGEKLLPGGGDGPAATVVTAAATAGNQCPEAAAATSGAPEPVSSSRTPAPSAGTADATAAAGTENDDGSTAAAAKRQDRSSQRRRGRAAVAAAAAAAASAAFTGLSLQTETMAGLTVLLQFAWATARAAHFRVQREADVVFGAYGSGGGGDGVDGLLRLAGGRGSRDGGSGGFAAAAGGGSGLTLTASQDGELGLVTRPHKFEVGLHLNVRKLLGDLPEDAPDQLLKLQQPMAGSVMQPAGGAAAAAAVGGGASGGSSRRAPAPAPMPEAHGLLLIGDLGLEEFEEMRGMRPPALGFADLGELLPPPGRRPGLAAAASPGRMGVHAGGAGFGDDSLEGEEEEEEDDGSGPESWTGSRGFSQNALFRVRCWRLERVHVSVPGAPGAPLWSVVLVKRKRKRVLRPNNMSAILTLSDQRLLVKALHKAQCSNSRDGALTPGGGERN</sequence>
<feature type="compositionally biased region" description="Low complexity" evidence="1">
    <location>
        <begin position="217"/>
        <end position="231"/>
    </location>
</feature>
<dbReference type="RefSeq" id="XP_002947323.1">
    <property type="nucleotide sequence ID" value="XM_002947277.1"/>
</dbReference>
<dbReference type="Proteomes" id="UP000001058">
    <property type="component" value="Unassembled WGS sequence"/>
</dbReference>
<feature type="compositionally biased region" description="Polar residues" evidence="1">
    <location>
        <begin position="120"/>
        <end position="129"/>
    </location>
</feature>
<feature type="compositionally biased region" description="Low complexity" evidence="1">
    <location>
        <begin position="62"/>
        <end position="74"/>
    </location>
</feature>
<name>D8TLQ8_VOLCA</name>
<dbReference type="KEGG" id="vcn:VOLCADRAFT_87595"/>
<reference evidence="2 3" key="1">
    <citation type="journal article" date="2010" name="Science">
        <title>Genomic analysis of organismal complexity in the multicellular green alga Volvox carteri.</title>
        <authorList>
            <person name="Prochnik S.E."/>
            <person name="Umen J."/>
            <person name="Nedelcu A.M."/>
            <person name="Hallmann A."/>
            <person name="Miller S.M."/>
            <person name="Nishii I."/>
            <person name="Ferris P."/>
            <person name="Kuo A."/>
            <person name="Mitros T."/>
            <person name="Fritz-Laylin L.K."/>
            <person name="Hellsten U."/>
            <person name="Chapman J."/>
            <person name="Simakov O."/>
            <person name="Rensing S.A."/>
            <person name="Terry A."/>
            <person name="Pangilinan J."/>
            <person name="Kapitonov V."/>
            <person name="Jurka J."/>
            <person name="Salamov A."/>
            <person name="Shapiro H."/>
            <person name="Schmutz J."/>
            <person name="Grimwood J."/>
            <person name="Lindquist E."/>
            <person name="Lucas S."/>
            <person name="Grigoriev I.V."/>
            <person name="Schmitt R."/>
            <person name="Kirk D."/>
            <person name="Rokhsar D.S."/>
        </authorList>
    </citation>
    <scope>NUCLEOTIDE SEQUENCE [LARGE SCALE GENOMIC DNA]</scope>
    <source>
        <strain evidence="3">f. Nagariensis / Eve</strain>
    </source>
</reference>
<feature type="compositionally biased region" description="Acidic residues" evidence="1">
    <location>
        <begin position="1217"/>
        <end position="1231"/>
    </location>
</feature>
<feature type="region of interest" description="Disordered" evidence="1">
    <location>
        <begin position="407"/>
        <end position="449"/>
    </location>
</feature>
<organism evidence="3">
    <name type="scientific">Volvox carteri f. nagariensis</name>
    <dbReference type="NCBI Taxonomy" id="3068"/>
    <lineage>
        <taxon>Eukaryota</taxon>
        <taxon>Viridiplantae</taxon>
        <taxon>Chlorophyta</taxon>
        <taxon>core chlorophytes</taxon>
        <taxon>Chlorophyceae</taxon>
        <taxon>CS clade</taxon>
        <taxon>Chlamydomonadales</taxon>
        <taxon>Volvocaceae</taxon>
        <taxon>Volvox</taxon>
    </lineage>
</organism>
<dbReference type="OrthoDB" id="552700at2759"/>
<evidence type="ECO:0000256" key="1">
    <source>
        <dbReference type="SAM" id="MobiDB-lite"/>
    </source>
</evidence>
<feature type="compositionally biased region" description="Low complexity" evidence="1">
    <location>
        <begin position="863"/>
        <end position="880"/>
    </location>
</feature>
<feature type="region of interest" description="Disordered" evidence="1">
    <location>
        <begin position="118"/>
        <end position="150"/>
    </location>
</feature>
<keyword evidence="3" id="KW-1185">Reference proteome</keyword>
<dbReference type="EMBL" id="GL378327">
    <property type="protein sequence ID" value="EFJ51371.1"/>
    <property type="molecule type" value="Genomic_DNA"/>
</dbReference>
<accession>D8TLQ8</accession>